<organism evidence="1 2">
    <name type="scientific">Pseudomonas syringae pv. philadelphi</name>
    <dbReference type="NCBI Taxonomy" id="251706"/>
    <lineage>
        <taxon>Bacteria</taxon>
        <taxon>Pseudomonadati</taxon>
        <taxon>Pseudomonadota</taxon>
        <taxon>Gammaproteobacteria</taxon>
        <taxon>Pseudomonadales</taxon>
        <taxon>Pseudomonadaceae</taxon>
        <taxon>Pseudomonas</taxon>
    </lineage>
</organism>
<evidence type="ECO:0000313" key="2">
    <source>
        <dbReference type="Proteomes" id="UP000279372"/>
    </source>
</evidence>
<evidence type="ECO:0000313" key="1">
    <source>
        <dbReference type="EMBL" id="RMO86674.1"/>
    </source>
</evidence>
<proteinExistence type="predicted"/>
<sequence length="1540" mass="172803">MVKRHHGPIFFRMKMNILNINNANWNYDNSFPHVVGNEVSRDDVIETVSEIFTPSTAVVFLEGDSGVGLTTTLAQFVSRHEKQCFCLFMSPASRLSYDLSYIRVRIAEQIKVFLDSESFDKGAIDEADYQTLINRTRSRMRGKPTYFVIDGLYHIPKDDEAYVEAIMTQALPIGMDGFRFLISGSQDRFGQYLNGTGSKPYQLKRLTKAETSEFFYDHVLPASDLDEIFHLCRGIPSRLSTVRRQIRAGVSLTDILSSEPEQNLDFVNLDFKNFDSLSMPEKKLVAILAFSKQRVGFQEISEIASCDQGAVIKAFSKLTIFDMSANTAEFVSTAHRRTAEARLAEFQSEVNNMQIEFLRSAPSGETSLLYLASYLQQTNNNLELVELISCEHYQSLLDSTQSLSQLKSRAEVGMESAHLLSHAIHSFRFSLQKSLFVDLAKSSASKSEINALVAIGKTHHAMVLVERAVTNVTKLSLLCAYASGLKKGGKNIDPYLMEQIVSLARSVDLNGEEDVASQIAEDLLLVDVNLAMDVLDKALQETDSRVRDLAFSRLSIIAAQNTDSFSVQPEVERKIKNKTLQAFILSFSHYHKDEAASSLIKILEGTPDKNKIRLIIDFVAVQGKREGVLDLIDHALMLIIKETAYLPKAKDYADLATPLYLQDADDKVIEDFVSRFDGQSGLIKKSSVTREWIRLTVLLAYAEARYDRIAACNRILNAYYDVCEVTNFEIQSECYARLLYTLRDIDPDNSFDAKEGLKSVIDEALNSCVEALLENSASQFSGVSPILPAMIEHDLENAISLADKLNTRHNRLLAYTEVLELLVKSNSSEAKCLAFIRVLGKLSSPHGLNDILSSCTKILAKKVFDEGWASTLKSSILRIKDPATAALCAIDIFKVYEGSVTPLNSNYLTDSISAFIAKTNSTPRRDDICFKAAEALATKYPEQAEKIYSDIIVLRGDLETENKNSQQTFFQCLALLVRALGVSLKRKCLDDSMIPRFSELVSRLSSYKHQISLYNELACRAWISDSMLQTIVKDYCWPLLNRTKAKNEFLYRDLFQVAFPSLYLSSPQAALLELSLLDKYDRDQALFNTCELLRRKLTSYDPPQNDDTDQCSLEHTEAEIILDLLSHMTYDAGIYLIVKKFTEAVVSKKNRSKTTQQQKRAFYDRLVKIIDSKLPDIENINHGGYKICSMAYASMLKESGAGVWRNLIADARTIPNIADRAFVLIQIARCLPGKELQLLKDTLGEAEICSEAIPSLADKLGRLEMYSLACKGFSLADAKNVLKRSLQMSHDVENFEEAASIQKSLIDAADQLEPGFADALLELFDDDPARKRAKAHAKHNVEVIRAKKDLADSTGRTHEISDNFLPEACWKNLSALQANRITPKPYFQMATLISPKSTLGLYETYPALCWYIENAARKALTKEEAKLHIAPLCEVILLSTELAFSIVSRKLPTAVRKQDSQSVIGMMVRPNSRDESLIYIQQWLDRYCVGYVKFCDPYFTADDVDIVQLIQAANPTCPIHILARASHLKAEGCASRFCTK</sequence>
<dbReference type="SUPFAM" id="SSF52540">
    <property type="entry name" value="P-loop containing nucleoside triphosphate hydrolases"/>
    <property type="match status" value="1"/>
</dbReference>
<gene>
    <name evidence="1" type="ORF">ALQ33_05542</name>
</gene>
<dbReference type="InterPro" id="IPR016024">
    <property type="entry name" value="ARM-type_fold"/>
</dbReference>
<reference evidence="1 2" key="1">
    <citation type="submission" date="2018-08" db="EMBL/GenBank/DDBJ databases">
        <title>Recombination of ecologically and evolutionarily significant loci maintains genetic cohesion in the Pseudomonas syringae species complex.</title>
        <authorList>
            <person name="Dillon M."/>
            <person name="Thakur S."/>
            <person name="Almeida R.N.D."/>
            <person name="Weir B.S."/>
            <person name="Guttman D.S."/>
        </authorList>
    </citation>
    <scope>NUCLEOTIDE SEQUENCE [LARGE SCALE GENOMIC DNA]</scope>
    <source>
        <strain evidence="1 2">ICMP 8902</strain>
    </source>
</reference>
<dbReference type="SUPFAM" id="SSF48371">
    <property type="entry name" value="ARM repeat"/>
    <property type="match status" value="1"/>
</dbReference>
<dbReference type="Proteomes" id="UP000279372">
    <property type="component" value="Unassembled WGS sequence"/>
</dbReference>
<feature type="non-terminal residue" evidence="1">
    <location>
        <position position="1540"/>
    </location>
</feature>
<dbReference type="EMBL" id="RBQB01000210">
    <property type="protein sequence ID" value="RMO86674.1"/>
    <property type="molecule type" value="Genomic_DNA"/>
</dbReference>
<name>A0A3M3YYB3_9PSED</name>
<evidence type="ECO:0008006" key="3">
    <source>
        <dbReference type="Google" id="ProtNLM"/>
    </source>
</evidence>
<dbReference type="InterPro" id="IPR027417">
    <property type="entry name" value="P-loop_NTPase"/>
</dbReference>
<accession>A0A3M3YYB3</accession>
<comment type="caution">
    <text evidence="1">The sequence shown here is derived from an EMBL/GenBank/DDBJ whole genome shotgun (WGS) entry which is preliminary data.</text>
</comment>
<protein>
    <recommendedName>
        <fullName evidence="3">NACHT domain-containing protein</fullName>
    </recommendedName>
</protein>